<evidence type="ECO:0000313" key="12">
    <source>
        <dbReference type="EMBL" id="CAH0393326.1"/>
    </source>
</evidence>
<evidence type="ECO:0000256" key="5">
    <source>
        <dbReference type="ARBA" id="ARBA00022737"/>
    </source>
</evidence>
<dbReference type="PANTHER" id="PTHR22851:SF0">
    <property type="entry name" value="DDB1- AND CUL4-ASSOCIATED FACTOR 13"/>
    <property type="match status" value="1"/>
</dbReference>
<dbReference type="Pfam" id="PF04158">
    <property type="entry name" value="Sof1"/>
    <property type="match status" value="1"/>
</dbReference>
<evidence type="ECO:0000259" key="11">
    <source>
        <dbReference type="Pfam" id="PF04158"/>
    </source>
</evidence>
<dbReference type="KEGG" id="btab:109043437"/>
<reference evidence="12" key="1">
    <citation type="submission" date="2021-12" db="EMBL/GenBank/DDBJ databases">
        <authorList>
            <person name="King R."/>
        </authorList>
    </citation>
    <scope>NUCLEOTIDE SEQUENCE</scope>
</reference>
<proteinExistence type="inferred from homology"/>
<dbReference type="PROSITE" id="PS50082">
    <property type="entry name" value="WD_REPEATS_2"/>
    <property type="match status" value="4"/>
</dbReference>
<dbReference type="InterPro" id="IPR007287">
    <property type="entry name" value="Sof1"/>
</dbReference>
<dbReference type="Pfam" id="PF00400">
    <property type="entry name" value="WD40"/>
    <property type="match status" value="4"/>
</dbReference>
<keyword evidence="7" id="KW-0687">Ribonucleoprotein</keyword>
<feature type="repeat" description="WD" evidence="9">
    <location>
        <begin position="276"/>
        <end position="317"/>
    </location>
</feature>
<evidence type="ECO:0000256" key="2">
    <source>
        <dbReference type="ARBA" id="ARBA00005649"/>
    </source>
</evidence>
<name>A0A9P0ALM1_BEMTA</name>
<dbReference type="Proteomes" id="UP001152759">
    <property type="component" value="Chromosome 7"/>
</dbReference>
<dbReference type="InterPro" id="IPR001680">
    <property type="entry name" value="WD40_rpt"/>
</dbReference>
<gene>
    <name evidence="12" type="ORF">BEMITA_LOCUS11744</name>
</gene>
<dbReference type="PROSITE" id="PS00678">
    <property type="entry name" value="WD_REPEATS_1"/>
    <property type="match status" value="1"/>
</dbReference>
<dbReference type="InterPro" id="IPR051733">
    <property type="entry name" value="WD_repeat_DCAF13/WDSOF1"/>
</dbReference>
<keyword evidence="5" id="KW-0677">Repeat</keyword>
<feature type="repeat" description="WD" evidence="9">
    <location>
        <begin position="319"/>
        <end position="360"/>
    </location>
</feature>
<dbReference type="InterPro" id="IPR019775">
    <property type="entry name" value="WD40_repeat_CS"/>
</dbReference>
<keyword evidence="13" id="KW-1185">Reference proteome</keyword>
<feature type="domain" description="Sof1-like protein" evidence="11">
    <location>
        <begin position="352"/>
        <end position="438"/>
    </location>
</feature>
<dbReference type="PANTHER" id="PTHR22851">
    <property type="entry name" value="U3 SMALL NUCLEOLAR RNA U3 SNORNA ASSOCIATED PROTEIN"/>
    <property type="match status" value="1"/>
</dbReference>
<accession>A0A9P0ALM1</accession>
<evidence type="ECO:0000256" key="7">
    <source>
        <dbReference type="ARBA" id="ARBA00023274"/>
    </source>
</evidence>
<dbReference type="InterPro" id="IPR036322">
    <property type="entry name" value="WD40_repeat_dom_sf"/>
</dbReference>
<evidence type="ECO:0000256" key="3">
    <source>
        <dbReference type="ARBA" id="ARBA00021762"/>
    </source>
</evidence>
<dbReference type="PROSITE" id="PS50294">
    <property type="entry name" value="WD_REPEATS_REGION"/>
    <property type="match status" value="2"/>
</dbReference>
<dbReference type="SUPFAM" id="SSF50978">
    <property type="entry name" value="WD40 repeat-like"/>
    <property type="match status" value="1"/>
</dbReference>
<organism evidence="12 13">
    <name type="scientific">Bemisia tabaci</name>
    <name type="common">Sweetpotato whitefly</name>
    <name type="synonym">Aleurodes tabaci</name>
    <dbReference type="NCBI Taxonomy" id="7038"/>
    <lineage>
        <taxon>Eukaryota</taxon>
        <taxon>Metazoa</taxon>
        <taxon>Ecdysozoa</taxon>
        <taxon>Arthropoda</taxon>
        <taxon>Hexapoda</taxon>
        <taxon>Insecta</taxon>
        <taxon>Pterygota</taxon>
        <taxon>Neoptera</taxon>
        <taxon>Paraneoptera</taxon>
        <taxon>Hemiptera</taxon>
        <taxon>Sternorrhyncha</taxon>
        <taxon>Aleyrodoidea</taxon>
        <taxon>Aleyrodidae</taxon>
        <taxon>Aleyrodinae</taxon>
        <taxon>Bemisia</taxon>
    </lineage>
</organism>
<evidence type="ECO:0000256" key="6">
    <source>
        <dbReference type="ARBA" id="ARBA00023242"/>
    </source>
</evidence>
<keyword evidence="6" id="KW-0539">Nucleus</keyword>
<dbReference type="EMBL" id="OU963868">
    <property type="protein sequence ID" value="CAH0393326.1"/>
    <property type="molecule type" value="Genomic_DNA"/>
</dbReference>
<evidence type="ECO:0000256" key="1">
    <source>
        <dbReference type="ARBA" id="ARBA00004604"/>
    </source>
</evidence>
<dbReference type="FunFam" id="2.130.10.10:FF:001900">
    <property type="entry name" value="DDB1- and CUL4-associated factor 13"/>
    <property type="match status" value="1"/>
</dbReference>
<dbReference type="GO" id="GO:0000462">
    <property type="term" value="P:maturation of SSU-rRNA from tricistronic rRNA transcript (SSU-rRNA, 5.8S rRNA, LSU-rRNA)"/>
    <property type="evidence" value="ECO:0007669"/>
    <property type="project" value="TreeGrafter"/>
</dbReference>
<dbReference type="SMART" id="SM00320">
    <property type="entry name" value="WD40"/>
    <property type="match status" value="6"/>
</dbReference>
<feature type="repeat" description="WD" evidence="9">
    <location>
        <begin position="62"/>
        <end position="104"/>
    </location>
</feature>
<feature type="repeat" description="WD" evidence="9">
    <location>
        <begin position="105"/>
        <end position="140"/>
    </location>
</feature>
<comment type="subcellular location">
    <subcellularLocation>
        <location evidence="1">Nucleus</location>
        <location evidence="1">Nucleolus</location>
    </subcellularLocation>
</comment>
<evidence type="ECO:0000256" key="10">
    <source>
        <dbReference type="SAM" id="MobiDB-lite"/>
    </source>
</evidence>
<evidence type="ECO:0000256" key="4">
    <source>
        <dbReference type="ARBA" id="ARBA00022574"/>
    </source>
</evidence>
<evidence type="ECO:0000256" key="9">
    <source>
        <dbReference type="PROSITE-ProRule" id="PRU00221"/>
    </source>
</evidence>
<dbReference type="InterPro" id="IPR015943">
    <property type="entry name" value="WD40/YVTN_repeat-like_dom_sf"/>
</dbReference>
<protein>
    <recommendedName>
        <fullName evidence="3">DDB1- and CUL4-associated factor 13</fullName>
    </recommendedName>
    <alternativeName>
        <fullName evidence="8">WD repeat and SOF domain-containing protein 1</fullName>
    </alternativeName>
</protein>
<dbReference type="AlphaFoldDB" id="A0A9P0ALM1"/>
<sequence>MKVKTLVRNPDHYLRETKRDIFKVPRNYDPSLHPFQGPREYTRALNATKLDRVFAKPFVGNLKGHTEGVSALGKHPSRLSVIVSGAYNGEVRIWDLSQQTCLHHLQAHESYVRGLTFDISGEHFISVGDDKTIKTWDVENCGTSKHPANVIISKSVLLGITHHRTENKFATCGEVCQLWDETRNEPIRIFEWNVDSLHNIAFNQIETHVLASCASDRSIILYDSRETGPVRKLVMKLRSNQVVWNPMEAYILSVANEDYNIYSYDTRKFNAPIMIHKDNVGAVTCLDYAPTGKEIVSGSYDRSIRIFPVHKGHSRDVYHTKRMQHVLSVSWSLDNKYICSASDEMNIRIWKARASEKLGVLKPRERDALHYNEMLKSKFAGHPQIRRIARHRQIPKYMFNARNQLREAKEKIKRKEANVRKHSKKGTIPHVPERKKHVVEVQE</sequence>
<dbReference type="FunFam" id="2.130.10.10:FF:000132">
    <property type="entry name" value="DDB1- and CUL4-associated factor 13"/>
    <property type="match status" value="1"/>
</dbReference>
<evidence type="ECO:0000313" key="13">
    <source>
        <dbReference type="Proteomes" id="UP001152759"/>
    </source>
</evidence>
<dbReference type="OrthoDB" id="10249065at2759"/>
<feature type="region of interest" description="Disordered" evidence="10">
    <location>
        <begin position="413"/>
        <end position="443"/>
    </location>
</feature>
<dbReference type="GO" id="GO:0032040">
    <property type="term" value="C:small-subunit processome"/>
    <property type="evidence" value="ECO:0007669"/>
    <property type="project" value="TreeGrafter"/>
</dbReference>
<evidence type="ECO:0000256" key="8">
    <source>
        <dbReference type="ARBA" id="ARBA00032239"/>
    </source>
</evidence>
<dbReference type="Gene3D" id="2.130.10.10">
    <property type="entry name" value="YVTN repeat-like/Quinoprotein amine dehydrogenase"/>
    <property type="match status" value="2"/>
</dbReference>
<keyword evidence="4 9" id="KW-0853">WD repeat</keyword>
<comment type="similarity">
    <text evidence="2">Belongs to the WD repeat DCAF13/WDSOF1 family.</text>
</comment>
<feature type="compositionally biased region" description="Basic residues" evidence="10">
    <location>
        <begin position="420"/>
        <end position="437"/>
    </location>
</feature>